<dbReference type="Proteomes" id="UP000054549">
    <property type="component" value="Unassembled WGS sequence"/>
</dbReference>
<protein>
    <submittedName>
        <fullName evidence="1">Uncharacterized protein</fullName>
    </submittedName>
</protein>
<proteinExistence type="predicted"/>
<keyword evidence="2" id="KW-1185">Reference proteome</keyword>
<reference evidence="1 2" key="1">
    <citation type="submission" date="2014-04" db="EMBL/GenBank/DDBJ databases">
        <title>Evolutionary Origins and Diversification of the Mycorrhizal Mutualists.</title>
        <authorList>
            <consortium name="DOE Joint Genome Institute"/>
            <consortium name="Mycorrhizal Genomics Consortium"/>
            <person name="Kohler A."/>
            <person name="Kuo A."/>
            <person name="Nagy L.G."/>
            <person name="Floudas D."/>
            <person name="Copeland A."/>
            <person name="Barry K.W."/>
            <person name="Cichocki N."/>
            <person name="Veneault-Fourrey C."/>
            <person name="LaButti K."/>
            <person name="Lindquist E.A."/>
            <person name="Lipzen A."/>
            <person name="Lundell T."/>
            <person name="Morin E."/>
            <person name="Murat C."/>
            <person name="Riley R."/>
            <person name="Ohm R."/>
            <person name="Sun H."/>
            <person name="Tunlid A."/>
            <person name="Henrissat B."/>
            <person name="Grigoriev I.V."/>
            <person name="Hibbett D.S."/>
            <person name="Martin F."/>
        </authorList>
    </citation>
    <scope>NUCLEOTIDE SEQUENCE [LARGE SCALE GENOMIC DNA]</scope>
    <source>
        <strain evidence="1 2">Koide BX008</strain>
    </source>
</reference>
<dbReference type="EMBL" id="KN818257">
    <property type="protein sequence ID" value="KIL63568.1"/>
    <property type="molecule type" value="Genomic_DNA"/>
</dbReference>
<name>A0A0C2X4E9_AMAMK</name>
<dbReference type="InParanoid" id="A0A0C2X4E9"/>
<organism evidence="1 2">
    <name type="scientific">Amanita muscaria (strain Koide BX008)</name>
    <dbReference type="NCBI Taxonomy" id="946122"/>
    <lineage>
        <taxon>Eukaryota</taxon>
        <taxon>Fungi</taxon>
        <taxon>Dikarya</taxon>
        <taxon>Basidiomycota</taxon>
        <taxon>Agaricomycotina</taxon>
        <taxon>Agaricomycetes</taxon>
        <taxon>Agaricomycetidae</taxon>
        <taxon>Agaricales</taxon>
        <taxon>Pluteineae</taxon>
        <taxon>Amanitaceae</taxon>
        <taxon>Amanita</taxon>
    </lineage>
</organism>
<dbReference type="AlphaFoldDB" id="A0A0C2X4E9"/>
<gene>
    <name evidence="1" type="ORF">M378DRAFT_164237</name>
</gene>
<evidence type="ECO:0000313" key="2">
    <source>
        <dbReference type="Proteomes" id="UP000054549"/>
    </source>
</evidence>
<evidence type="ECO:0000313" key="1">
    <source>
        <dbReference type="EMBL" id="KIL63568.1"/>
    </source>
</evidence>
<accession>A0A0C2X4E9</accession>
<sequence length="84" mass="9185">MGSLALSTSSTHCHHPLIVPPNVAEKSKGPPAFIQKLFEVVSDTKSIDVIRWSSSFFGQSVSVCLFRSSIDRPFDVDLPACRAH</sequence>
<dbReference type="OrthoDB" id="60033at2759"/>
<dbReference type="HOGENOM" id="CLU_193139_0_0_1"/>